<dbReference type="Proteomes" id="UP000184526">
    <property type="component" value="Unassembled WGS sequence"/>
</dbReference>
<keyword evidence="3" id="KW-1185">Reference proteome</keyword>
<dbReference type="EMBL" id="FQXP01000003">
    <property type="protein sequence ID" value="SHH49418.1"/>
    <property type="molecule type" value="Genomic_DNA"/>
</dbReference>
<organism evidence="2 3">
    <name type="scientific">Clostridium collagenovorans DSM 3089</name>
    <dbReference type="NCBI Taxonomy" id="1121306"/>
    <lineage>
        <taxon>Bacteria</taxon>
        <taxon>Bacillati</taxon>
        <taxon>Bacillota</taxon>
        <taxon>Clostridia</taxon>
        <taxon>Eubacteriales</taxon>
        <taxon>Clostridiaceae</taxon>
        <taxon>Clostridium</taxon>
    </lineage>
</organism>
<dbReference type="PANTHER" id="PTHR43792:SF9">
    <property type="entry name" value="RIBOSOMAL-PROTEIN-ALANINE ACETYLTRANSFERASE"/>
    <property type="match status" value="1"/>
</dbReference>
<evidence type="ECO:0000313" key="2">
    <source>
        <dbReference type="EMBL" id="SHH49418.1"/>
    </source>
</evidence>
<sequence length="197" mass="22947">MFMERICREESAEVFGDFPIIKTKRFILRNILDSDCYDLFYIFCNKEVMKYSGMSSVNSIEQVKRIIRKLNSFYLKKTTLMWAIEDKSSGKVIGDCGFINLNLSSKRGEIGYLLKKDYWKKGVMTEVISAILDYSFKQLELNRVQASIDERNIGSIKLLKGCGFKKEGVLREYIYDKEKDKYSNLILLSKLKSDTLI</sequence>
<proteinExistence type="predicted"/>
<dbReference type="PANTHER" id="PTHR43792">
    <property type="entry name" value="GNAT FAMILY, PUTATIVE (AFU_ORTHOLOGUE AFUA_3G00765)-RELATED-RELATED"/>
    <property type="match status" value="1"/>
</dbReference>
<dbReference type="InterPro" id="IPR000182">
    <property type="entry name" value="GNAT_dom"/>
</dbReference>
<name>A0A1M5TFG2_9CLOT</name>
<gene>
    <name evidence="2" type="ORF">SAMN02745196_00559</name>
</gene>
<dbReference type="GO" id="GO:0005737">
    <property type="term" value="C:cytoplasm"/>
    <property type="evidence" value="ECO:0007669"/>
    <property type="project" value="TreeGrafter"/>
</dbReference>
<dbReference type="InterPro" id="IPR016181">
    <property type="entry name" value="Acyl_CoA_acyltransferase"/>
</dbReference>
<evidence type="ECO:0000259" key="1">
    <source>
        <dbReference type="PROSITE" id="PS51186"/>
    </source>
</evidence>
<dbReference type="GO" id="GO:0008999">
    <property type="term" value="F:protein-N-terminal-alanine acetyltransferase activity"/>
    <property type="evidence" value="ECO:0007669"/>
    <property type="project" value="TreeGrafter"/>
</dbReference>
<dbReference type="PROSITE" id="PS51186">
    <property type="entry name" value="GNAT"/>
    <property type="match status" value="1"/>
</dbReference>
<protein>
    <submittedName>
        <fullName evidence="2">Ribosomal-protein-alanine N-acetyltransferase</fullName>
    </submittedName>
</protein>
<dbReference type="Pfam" id="PF13302">
    <property type="entry name" value="Acetyltransf_3"/>
    <property type="match status" value="1"/>
</dbReference>
<reference evidence="2 3" key="1">
    <citation type="submission" date="2016-11" db="EMBL/GenBank/DDBJ databases">
        <authorList>
            <person name="Jaros S."/>
            <person name="Januszkiewicz K."/>
            <person name="Wedrychowicz H."/>
        </authorList>
    </citation>
    <scope>NUCLEOTIDE SEQUENCE [LARGE SCALE GENOMIC DNA]</scope>
    <source>
        <strain evidence="2 3">DSM 3089</strain>
    </source>
</reference>
<evidence type="ECO:0000313" key="3">
    <source>
        <dbReference type="Proteomes" id="UP000184526"/>
    </source>
</evidence>
<dbReference type="SUPFAM" id="SSF55729">
    <property type="entry name" value="Acyl-CoA N-acyltransferases (Nat)"/>
    <property type="match status" value="1"/>
</dbReference>
<feature type="domain" description="N-acetyltransferase" evidence="1">
    <location>
        <begin position="49"/>
        <end position="182"/>
    </location>
</feature>
<dbReference type="Gene3D" id="3.40.630.30">
    <property type="match status" value="1"/>
</dbReference>
<dbReference type="STRING" id="1121306.SAMN02745196_00559"/>
<dbReference type="AlphaFoldDB" id="A0A1M5TFG2"/>
<dbReference type="InterPro" id="IPR051531">
    <property type="entry name" value="N-acetyltransferase"/>
</dbReference>
<accession>A0A1M5TFG2</accession>
<keyword evidence="2" id="KW-0808">Transferase</keyword>